<dbReference type="EMBL" id="JBBEGN010000006">
    <property type="protein sequence ID" value="MEJ2868914.1"/>
    <property type="molecule type" value="Genomic_DNA"/>
</dbReference>
<organism evidence="1 2">
    <name type="scientific">Actinomycetospora aurantiaca</name>
    <dbReference type="NCBI Taxonomy" id="3129233"/>
    <lineage>
        <taxon>Bacteria</taxon>
        <taxon>Bacillati</taxon>
        <taxon>Actinomycetota</taxon>
        <taxon>Actinomycetes</taxon>
        <taxon>Pseudonocardiales</taxon>
        <taxon>Pseudonocardiaceae</taxon>
        <taxon>Actinomycetospora</taxon>
    </lineage>
</organism>
<comment type="caution">
    <text evidence="1">The sequence shown here is derived from an EMBL/GenBank/DDBJ whole genome shotgun (WGS) entry which is preliminary data.</text>
</comment>
<dbReference type="RefSeq" id="WP_337695496.1">
    <property type="nucleotide sequence ID" value="NZ_JBBEGN010000006.1"/>
</dbReference>
<proteinExistence type="predicted"/>
<evidence type="ECO:0000313" key="2">
    <source>
        <dbReference type="Proteomes" id="UP001385809"/>
    </source>
</evidence>
<evidence type="ECO:0000313" key="1">
    <source>
        <dbReference type="EMBL" id="MEJ2868914.1"/>
    </source>
</evidence>
<gene>
    <name evidence="1" type="ORF">WCD74_14170</name>
</gene>
<dbReference type="Proteomes" id="UP001385809">
    <property type="component" value="Unassembled WGS sequence"/>
</dbReference>
<reference evidence="1 2" key="1">
    <citation type="submission" date="2024-03" db="EMBL/GenBank/DDBJ databases">
        <title>Actinomycetospora sp. OC33-EN08, a novel actinomycete isolated from wild orchid (Aerides multiflora).</title>
        <authorList>
            <person name="Suriyachadkun C."/>
        </authorList>
    </citation>
    <scope>NUCLEOTIDE SEQUENCE [LARGE SCALE GENOMIC DNA]</scope>
    <source>
        <strain evidence="1 2">OC33-EN08</strain>
    </source>
</reference>
<accession>A0ABU8MNM6</accession>
<keyword evidence="2" id="KW-1185">Reference proteome</keyword>
<sequence>MSAASPRVRPPDPLLLERRWHDAGMPGPVAAVPIPGGAEDGVVGMVTEASCHHTVEAARRLAVGGPFRPAVVQFGGLLRTATGTPHRAGMARTLAVGHAATDGPDAHRTLADRIAARCRVPTVRVDLRVGDDPVHVAPEDLVLVVHGPEHDRWDVVDALLGRGAEVAATAPVRHDGRDLGGVVWARRRIRAGVRPLR</sequence>
<protein>
    <submittedName>
        <fullName evidence="1">Uncharacterized protein</fullName>
    </submittedName>
</protein>
<name>A0ABU8MNM6_9PSEU</name>